<dbReference type="EMBL" id="JBBNAF010000013">
    <property type="protein sequence ID" value="KAK9087226.1"/>
    <property type="molecule type" value="Genomic_DNA"/>
</dbReference>
<dbReference type="InterPro" id="IPR010061">
    <property type="entry name" value="MeMal-semiAld_DH"/>
</dbReference>
<evidence type="ECO:0000256" key="1">
    <source>
        <dbReference type="ARBA" id="ARBA00009986"/>
    </source>
</evidence>
<dbReference type="AlphaFoldDB" id="A0AAP0HK11"/>
<name>A0AAP0HK11_9MAGN</name>
<keyword evidence="4" id="KW-1185">Reference proteome</keyword>
<evidence type="ECO:0000256" key="2">
    <source>
        <dbReference type="SAM" id="MobiDB-lite"/>
    </source>
</evidence>
<protein>
    <submittedName>
        <fullName evidence="3">Uncharacterized protein</fullName>
    </submittedName>
</protein>
<reference evidence="3 4" key="1">
    <citation type="submission" date="2024-01" db="EMBL/GenBank/DDBJ databases">
        <title>Genome assemblies of Stephania.</title>
        <authorList>
            <person name="Yang L."/>
        </authorList>
    </citation>
    <scope>NUCLEOTIDE SEQUENCE [LARGE SCALE GENOMIC DNA]</scope>
    <source>
        <strain evidence="3">YNDBR</strain>
        <tissue evidence="3">Leaf</tissue>
    </source>
</reference>
<comment type="caution">
    <text evidence="3">The sequence shown here is derived from an EMBL/GenBank/DDBJ whole genome shotgun (WGS) entry which is preliminary data.</text>
</comment>
<feature type="compositionally biased region" description="Basic and acidic residues" evidence="2">
    <location>
        <begin position="59"/>
        <end position="74"/>
    </location>
</feature>
<sequence length="329" mass="36074">MCQGVTGRAIRRGRPIFKEGRGNTQGKESVGRKRERTVVRHLVGGGITGSGTWRKRRKEAAAEEKAAAEAEQRPRQRRRAELTGVVREGGGRTQVADEGSPVVAEEEEAAAAATLGQRSSGMEGGEGGGKSRVDFDLGKIKPPSSPAGRFTQILSVGIGGSALGPLKVVMSAFDPELFFELRIVPYEAETSIANMVKMWVKTRVDRLKEWVDRNLQQEVVHGIYMPVNDEYMRTLEILSKKLKFLEVDPMVKSSKALKDVQPEIWKNSAKRVSKADSLEEAMDIVNKNKYSLSHAILTVGINVLIPVPLPFFSFTGSKASFAGDLNFYG</sequence>
<accession>A0AAP0HK11</accession>
<dbReference type="GO" id="GO:0006210">
    <property type="term" value="P:thymine catabolic process"/>
    <property type="evidence" value="ECO:0007669"/>
    <property type="project" value="TreeGrafter"/>
</dbReference>
<feature type="region of interest" description="Disordered" evidence="2">
    <location>
        <begin position="1"/>
        <end position="130"/>
    </location>
</feature>
<dbReference type="GO" id="GO:0004491">
    <property type="term" value="F:methylmalonate-semialdehyde dehydrogenase (acylating, NAD) activity"/>
    <property type="evidence" value="ECO:0007669"/>
    <property type="project" value="InterPro"/>
</dbReference>
<dbReference type="PANTHER" id="PTHR43866">
    <property type="entry name" value="MALONATE-SEMIALDEHYDE DEHYDROGENASE"/>
    <property type="match status" value="1"/>
</dbReference>
<feature type="compositionally biased region" description="Basic and acidic residues" evidence="2">
    <location>
        <begin position="29"/>
        <end position="38"/>
    </location>
</feature>
<evidence type="ECO:0000313" key="4">
    <source>
        <dbReference type="Proteomes" id="UP001420932"/>
    </source>
</evidence>
<proteinExistence type="inferred from homology"/>
<dbReference type="Proteomes" id="UP001420932">
    <property type="component" value="Unassembled WGS sequence"/>
</dbReference>
<comment type="similarity">
    <text evidence="1">Belongs to the aldehyde dehydrogenase family.</text>
</comment>
<gene>
    <name evidence="3" type="ORF">Syun_029620</name>
</gene>
<organism evidence="3 4">
    <name type="scientific">Stephania yunnanensis</name>
    <dbReference type="NCBI Taxonomy" id="152371"/>
    <lineage>
        <taxon>Eukaryota</taxon>
        <taxon>Viridiplantae</taxon>
        <taxon>Streptophyta</taxon>
        <taxon>Embryophyta</taxon>
        <taxon>Tracheophyta</taxon>
        <taxon>Spermatophyta</taxon>
        <taxon>Magnoliopsida</taxon>
        <taxon>Ranunculales</taxon>
        <taxon>Menispermaceae</taxon>
        <taxon>Menispermoideae</taxon>
        <taxon>Cissampelideae</taxon>
        <taxon>Stephania</taxon>
    </lineage>
</organism>
<dbReference type="GO" id="GO:0006574">
    <property type="term" value="P:L-valine catabolic process"/>
    <property type="evidence" value="ECO:0007669"/>
    <property type="project" value="TreeGrafter"/>
</dbReference>
<dbReference type="PANTHER" id="PTHR43866:SF3">
    <property type="entry name" value="METHYLMALONATE-SEMIALDEHYDE DEHYDROGENASE [ACYLATING], MITOCHONDRIAL"/>
    <property type="match status" value="1"/>
</dbReference>
<dbReference type="GO" id="GO:0005739">
    <property type="term" value="C:mitochondrion"/>
    <property type="evidence" value="ECO:0007669"/>
    <property type="project" value="TreeGrafter"/>
</dbReference>
<evidence type="ECO:0000313" key="3">
    <source>
        <dbReference type="EMBL" id="KAK9087226.1"/>
    </source>
</evidence>